<feature type="DNA-binding region" description="H-T-H motif" evidence="5">
    <location>
        <begin position="465"/>
        <end position="485"/>
    </location>
</feature>
<dbReference type="AlphaFoldDB" id="A0A9J7KY58"/>
<dbReference type="GeneID" id="118413288"/>
<evidence type="ECO:0000256" key="6">
    <source>
        <dbReference type="SAM" id="MobiDB-lite"/>
    </source>
</evidence>
<keyword evidence="1" id="KW-0805">Transcription regulation</keyword>
<dbReference type="InterPro" id="IPR007889">
    <property type="entry name" value="HTH_Psq"/>
</dbReference>
<organism evidence="8 9">
    <name type="scientific">Branchiostoma floridae</name>
    <name type="common">Florida lancelet</name>
    <name type="synonym">Amphioxus</name>
    <dbReference type="NCBI Taxonomy" id="7739"/>
    <lineage>
        <taxon>Eukaryota</taxon>
        <taxon>Metazoa</taxon>
        <taxon>Chordata</taxon>
        <taxon>Cephalochordata</taxon>
        <taxon>Leptocardii</taxon>
        <taxon>Amphioxiformes</taxon>
        <taxon>Branchiostomatidae</taxon>
        <taxon>Branchiostoma</taxon>
    </lineage>
</organism>
<dbReference type="Pfam" id="PF05225">
    <property type="entry name" value="HTH_psq"/>
    <property type="match status" value="2"/>
</dbReference>
<feature type="DNA-binding region" description="H-T-H motif" evidence="5">
    <location>
        <begin position="216"/>
        <end position="236"/>
    </location>
</feature>
<evidence type="ECO:0000256" key="3">
    <source>
        <dbReference type="ARBA" id="ARBA00023163"/>
    </source>
</evidence>
<name>A0A9J7KY58_BRAFL</name>
<keyword evidence="3" id="KW-0804">Transcription</keyword>
<feature type="region of interest" description="Disordered" evidence="6">
    <location>
        <begin position="181"/>
        <end position="201"/>
    </location>
</feature>
<sequence>MAGCSNSRCSSERRSLRRELDHWRKDLITCVGLESFAEFLMGPERFKEVMPFNGFEAVDCPDWELSSECRLCHARREVVTESLEHHKELIERQRTLEETSSQDFPGSYVPFKFSSAQEAIRHLASHHASKQQQSSQSALQEDSDKLDSDEDDLLPSPQHNSCNGTSARRLRNSPYFLKIPRVPFGHQGRSKHSRQTYSPSDLSRALHDVRAGKLGTRKASNVYGVPRSTIRNYLNRKNCENLSAPKQVAEKVTGSEGLPLKGGNRLRTLLESVSGKAQAVLEREAILRRALNSHKESVLDKGKHKQSYANEIKLPITSSILRSLAVARMQEIQDKDKRDHRETQVPKVPKKAIQLKIPRVAQRGRTEVEQNENAETTSQQLKTKLRSTIVSRGGFQMDRHPRESSLFGRNLSQPSAGNSGNSHHSEASSRDANNSPRRKRGRYRCYTPDDLETAVSMVTMGLMSISRAQQLYRIPHSTLEYKVKERRTELKEAAERNRLFYYPSYMHGGSGGGGGGASPYPSPFFQWAWPRSQYFAQEYAGNNDYHEVKEDSGGHDEDDCVIVEEFNPAGQASSSM</sequence>
<accession>A0A9J7KY58</accession>
<dbReference type="PROSITE" id="PS50960">
    <property type="entry name" value="HTH_PSQ"/>
    <property type="match status" value="2"/>
</dbReference>
<protein>
    <submittedName>
        <fullName evidence="9">Ligand-dependent nuclear receptor corepressor-like protein isoform X2</fullName>
    </submittedName>
</protein>
<reference evidence="9" key="2">
    <citation type="submission" date="2025-08" db="UniProtKB">
        <authorList>
            <consortium name="RefSeq"/>
        </authorList>
    </citation>
    <scope>IDENTIFICATION</scope>
    <source>
        <strain evidence="9">S238N-H82</strain>
        <tissue evidence="9">Testes</tissue>
    </source>
</reference>
<dbReference type="GO" id="GO:0003677">
    <property type="term" value="F:DNA binding"/>
    <property type="evidence" value="ECO:0007669"/>
    <property type="project" value="UniProtKB-UniRule"/>
</dbReference>
<dbReference type="Gene3D" id="1.10.10.60">
    <property type="entry name" value="Homeodomain-like"/>
    <property type="match status" value="2"/>
</dbReference>
<feature type="region of interest" description="Disordered" evidence="6">
    <location>
        <begin position="122"/>
        <end position="169"/>
    </location>
</feature>
<evidence type="ECO:0000313" key="9">
    <source>
        <dbReference type="RefSeq" id="XP_035672468.1"/>
    </source>
</evidence>
<feature type="compositionally biased region" description="Polar residues" evidence="6">
    <location>
        <begin position="371"/>
        <end position="390"/>
    </location>
</feature>
<dbReference type="InterPro" id="IPR009057">
    <property type="entry name" value="Homeodomain-like_sf"/>
</dbReference>
<keyword evidence="8" id="KW-1185">Reference proteome</keyword>
<dbReference type="Proteomes" id="UP000001554">
    <property type="component" value="Chromosome 4"/>
</dbReference>
<evidence type="ECO:0000259" key="7">
    <source>
        <dbReference type="PROSITE" id="PS50960"/>
    </source>
</evidence>
<dbReference type="SUPFAM" id="SSF46689">
    <property type="entry name" value="Homeodomain-like"/>
    <property type="match status" value="2"/>
</dbReference>
<reference evidence="8" key="1">
    <citation type="journal article" date="2020" name="Nat. Ecol. Evol.">
        <title>Deeply conserved synteny resolves early events in vertebrate evolution.</title>
        <authorList>
            <person name="Simakov O."/>
            <person name="Marletaz F."/>
            <person name="Yue J.X."/>
            <person name="O'Connell B."/>
            <person name="Jenkins J."/>
            <person name="Brandt A."/>
            <person name="Calef R."/>
            <person name="Tung C.H."/>
            <person name="Huang T.K."/>
            <person name="Schmutz J."/>
            <person name="Satoh N."/>
            <person name="Yu J.K."/>
            <person name="Putnam N.H."/>
            <person name="Green R.E."/>
            <person name="Rokhsar D.S."/>
        </authorList>
    </citation>
    <scope>NUCLEOTIDE SEQUENCE [LARGE SCALE GENOMIC DNA]</scope>
    <source>
        <strain evidence="8">S238N-H82</strain>
    </source>
</reference>
<keyword evidence="2 5" id="KW-0238">DNA-binding</keyword>
<comment type="subcellular location">
    <subcellularLocation>
        <location evidence="5">Nucleus</location>
    </subcellularLocation>
</comment>
<evidence type="ECO:0000256" key="1">
    <source>
        <dbReference type="ARBA" id="ARBA00023015"/>
    </source>
</evidence>
<evidence type="ECO:0000256" key="2">
    <source>
        <dbReference type="ARBA" id="ARBA00023125"/>
    </source>
</evidence>
<dbReference type="GO" id="GO:0005634">
    <property type="term" value="C:nucleus"/>
    <property type="evidence" value="ECO:0007669"/>
    <property type="project" value="UniProtKB-SubCell"/>
</dbReference>
<feature type="domain" description="HTH psq-type" evidence="7">
    <location>
        <begin position="188"/>
        <end position="240"/>
    </location>
</feature>
<dbReference type="PANTHER" id="PTHR21545:SF13">
    <property type="entry name" value="ECDYSONE-INDUCED PROTEIN 93F, ISOFORM C"/>
    <property type="match status" value="1"/>
</dbReference>
<evidence type="ECO:0000256" key="4">
    <source>
        <dbReference type="ARBA" id="ARBA00023242"/>
    </source>
</evidence>
<proteinExistence type="predicted"/>
<feature type="compositionally biased region" description="Polar residues" evidence="6">
    <location>
        <begin position="410"/>
        <end position="422"/>
    </location>
</feature>
<dbReference type="RefSeq" id="XP_035672468.1">
    <property type="nucleotide sequence ID" value="XM_035816575.1"/>
</dbReference>
<feature type="compositionally biased region" description="Low complexity" evidence="6">
    <location>
        <begin position="130"/>
        <end position="140"/>
    </location>
</feature>
<gene>
    <name evidence="9" type="primary">LOC118413288</name>
</gene>
<evidence type="ECO:0000256" key="5">
    <source>
        <dbReference type="PROSITE-ProRule" id="PRU00320"/>
    </source>
</evidence>
<keyword evidence="4 5" id="KW-0539">Nucleus</keyword>
<evidence type="ECO:0000313" key="8">
    <source>
        <dbReference type="Proteomes" id="UP000001554"/>
    </source>
</evidence>
<dbReference type="PANTHER" id="PTHR21545">
    <property type="entry name" value="TRANSCRIPTION FACTOR MLR1/2"/>
    <property type="match status" value="1"/>
</dbReference>
<feature type="compositionally biased region" description="Basic and acidic residues" evidence="6">
    <location>
        <begin position="332"/>
        <end position="344"/>
    </location>
</feature>
<feature type="region of interest" description="Disordered" evidence="6">
    <location>
        <begin position="332"/>
        <end position="444"/>
    </location>
</feature>
<feature type="domain" description="HTH psq-type" evidence="7">
    <location>
        <begin position="437"/>
        <end position="489"/>
    </location>
</feature>